<dbReference type="RefSeq" id="WP_129209404.1">
    <property type="nucleotide sequence ID" value="NZ_BMGU01000002.1"/>
</dbReference>
<gene>
    <name evidence="6" type="ORF">ESZ00_16335</name>
</gene>
<evidence type="ECO:0000256" key="2">
    <source>
        <dbReference type="SAM" id="MobiDB-lite"/>
    </source>
</evidence>
<dbReference type="PANTHER" id="PTHR30332">
    <property type="entry name" value="PROBABLE GENERAL SECRETION PATHWAY PROTEIN D"/>
    <property type="match status" value="1"/>
</dbReference>
<reference evidence="6 7" key="1">
    <citation type="journal article" date="2016" name="Int. J. Syst. Evol. Microbiol.">
        <title>Acidipila dinghuensis sp. nov., an acidobacterium isolated from forest soil.</title>
        <authorList>
            <person name="Jiang Y.W."/>
            <person name="Wang J."/>
            <person name="Chen M.H."/>
            <person name="Lv Y.Y."/>
            <person name="Qiu L.H."/>
        </authorList>
    </citation>
    <scope>NUCLEOTIDE SEQUENCE [LARGE SCALE GENOMIC DNA]</scope>
    <source>
        <strain evidence="6 7">DHOF10</strain>
    </source>
</reference>
<keyword evidence="3" id="KW-0732">Signal</keyword>
<dbReference type="Pfam" id="PF13629">
    <property type="entry name" value="T2SS-T3SS_pil_N"/>
    <property type="match status" value="1"/>
</dbReference>
<dbReference type="Proteomes" id="UP000290253">
    <property type="component" value="Unassembled WGS sequence"/>
</dbReference>
<dbReference type="EMBL" id="SDMK01000004">
    <property type="protein sequence ID" value="RXS93635.1"/>
    <property type="molecule type" value="Genomic_DNA"/>
</dbReference>
<feature type="region of interest" description="Disordered" evidence="2">
    <location>
        <begin position="452"/>
        <end position="481"/>
    </location>
</feature>
<evidence type="ECO:0000313" key="6">
    <source>
        <dbReference type="EMBL" id="RXS93635.1"/>
    </source>
</evidence>
<evidence type="ECO:0000259" key="4">
    <source>
        <dbReference type="Pfam" id="PF00263"/>
    </source>
</evidence>
<feature type="compositionally biased region" description="Basic and acidic residues" evidence="2">
    <location>
        <begin position="469"/>
        <end position="481"/>
    </location>
</feature>
<evidence type="ECO:0000256" key="1">
    <source>
        <dbReference type="RuleBase" id="RU004003"/>
    </source>
</evidence>
<keyword evidence="7" id="KW-1185">Reference proteome</keyword>
<dbReference type="Pfam" id="PF00263">
    <property type="entry name" value="Secretin"/>
    <property type="match status" value="1"/>
</dbReference>
<comment type="similarity">
    <text evidence="1">Belongs to the bacterial secretin family.</text>
</comment>
<evidence type="ECO:0000259" key="5">
    <source>
        <dbReference type="Pfam" id="PF13629"/>
    </source>
</evidence>
<feature type="signal peptide" evidence="3">
    <location>
        <begin position="1"/>
        <end position="25"/>
    </location>
</feature>
<dbReference type="GO" id="GO:0015627">
    <property type="term" value="C:type II protein secretion system complex"/>
    <property type="evidence" value="ECO:0007669"/>
    <property type="project" value="TreeGrafter"/>
</dbReference>
<feature type="chain" id="PRO_5020194729" evidence="3">
    <location>
        <begin position="26"/>
        <end position="481"/>
    </location>
</feature>
<dbReference type="AlphaFoldDB" id="A0A4Q1S9M8"/>
<accession>A0A4Q1S9M8</accession>
<protein>
    <submittedName>
        <fullName evidence="6">Type II and III secretion system protein</fullName>
    </submittedName>
</protein>
<organism evidence="6 7">
    <name type="scientific">Silvibacterium dinghuense</name>
    <dbReference type="NCBI Taxonomy" id="1560006"/>
    <lineage>
        <taxon>Bacteria</taxon>
        <taxon>Pseudomonadati</taxon>
        <taxon>Acidobacteriota</taxon>
        <taxon>Terriglobia</taxon>
        <taxon>Terriglobales</taxon>
        <taxon>Acidobacteriaceae</taxon>
        <taxon>Silvibacterium</taxon>
    </lineage>
</organism>
<dbReference type="PANTHER" id="PTHR30332:SF17">
    <property type="entry name" value="TYPE IV PILIATION SYSTEM PROTEIN DR_0774-RELATED"/>
    <property type="match status" value="1"/>
</dbReference>
<dbReference type="GO" id="GO:0009306">
    <property type="term" value="P:protein secretion"/>
    <property type="evidence" value="ECO:0007669"/>
    <property type="project" value="InterPro"/>
</dbReference>
<feature type="region of interest" description="Disordered" evidence="2">
    <location>
        <begin position="233"/>
        <end position="252"/>
    </location>
</feature>
<dbReference type="InterPro" id="IPR004846">
    <property type="entry name" value="T2SS/T3SS_dom"/>
</dbReference>
<evidence type="ECO:0000256" key="3">
    <source>
        <dbReference type="SAM" id="SignalP"/>
    </source>
</evidence>
<dbReference type="OrthoDB" id="9779724at2"/>
<dbReference type="InterPro" id="IPR001775">
    <property type="entry name" value="GspD/PilQ"/>
</dbReference>
<dbReference type="PRINTS" id="PR00811">
    <property type="entry name" value="BCTERIALGSPD"/>
</dbReference>
<dbReference type="InterPro" id="IPR050810">
    <property type="entry name" value="Bact_Secretion_Sys_Channel"/>
</dbReference>
<proteinExistence type="inferred from homology"/>
<sequence length="481" mass="51328">MKKYAGGVMKSFEALLLPFMLTAVAAGAWAQSRTQAVLSASAVAAQPADFTSAAPNEQAMHMVVGRSMYINTRHRLSRIYVSNPGVISAYVASPNQVLVSSKDYGVSSLVVWDESGESQPYLISSDLDLEQLRTSLQHSLPGENVDVQGDGGRIVLSGMVATPEDSDAAGKLAGMYSKNVFNALSVNSAAVKQVRLKVRIVEVDRQKLMQFGFNFFNVGGNTLAQTTTTQFPSTLTASTNGSSSSSSSSGTSASVGNKIASYTSPLNFLLYSSSLNIGATLQDLETKQILQILAEPTITTISGKEASFLSGGEFPFPVVQGTTGGLTSISIQFRPYGVKIDFTPVVNVDGTIQLKVAPEVSALDYTNEVSIDGYDIPAISTRRAETQVVLRSGQSFAISGLLDRRTTDAYSRTPGFSSIPILGQLFKSKNLNHSTTELIVIVTPEVVNPITESSNMSEPNLPVPSIDSKQFDESLQKKKSN</sequence>
<feature type="domain" description="Pilus formation protein N-terminal" evidence="5">
    <location>
        <begin position="57"/>
        <end position="117"/>
    </location>
</feature>
<evidence type="ECO:0000313" key="7">
    <source>
        <dbReference type="Proteomes" id="UP000290253"/>
    </source>
</evidence>
<dbReference type="InterPro" id="IPR032789">
    <property type="entry name" value="T2SS-T3SS_pil_N"/>
</dbReference>
<comment type="caution">
    <text evidence="6">The sequence shown here is derived from an EMBL/GenBank/DDBJ whole genome shotgun (WGS) entry which is preliminary data.</text>
</comment>
<name>A0A4Q1S9M8_9BACT</name>
<feature type="domain" description="Type II/III secretion system secretin-like" evidence="4">
    <location>
        <begin position="284"/>
        <end position="447"/>
    </location>
</feature>